<protein>
    <submittedName>
        <fullName evidence="1">Uncharacterized protein</fullName>
    </submittedName>
</protein>
<accession>X1DH62</accession>
<proteinExistence type="predicted"/>
<sequence length="44" mass="5130">ISLESEKIQLKKGEYVKLLGITSIDRTQLYCSNKNLRYLLELTN</sequence>
<organism evidence="1">
    <name type="scientific">marine sediment metagenome</name>
    <dbReference type="NCBI Taxonomy" id="412755"/>
    <lineage>
        <taxon>unclassified sequences</taxon>
        <taxon>metagenomes</taxon>
        <taxon>ecological metagenomes</taxon>
    </lineage>
</organism>
<dbReference type="EMBL" id="BART01042049">
    <property type="protein sequence ID" value="GAH20221.1"/>
    <property type="molecule type" value="Genomic_DNA"/>
</dbReference>
<reference evidence="1" key="1">
    <citation type="journal article" date="2014" name="Front. Microbiol.">
        <title>High frequency of phylogenetically diverse reductive dehalogenase-homologous genes in deep subseafloor sedimentary metagenomes.</title>
        <authorList>
            <person name="Kawai M."/>
            <person name="Futagami T."/>
            <person name="Toyoda A."/>
            <person name="Takaki Y."/>
            <person name="Nishi S."/>
            <person name="Hori S."/>
            <person name="Arai W."/>
            <person name="Tsubouchi T."/>
            <person name="Morono Y."/>
            <person name="Uchiyama I."/>
            <person name="Ito T."/>
            <person name="Fujiyama A."/>
            <person name="Inagaki F."/>
            <person name="Takami H."/>
        </authorList>
    </citation>
    <scope>NUCLEOTIDE SEQUENCE</scope>
    <source>
        <strain evidence="1">Expedition CK06-06</strain>
    </source>
</reference>
<dbReference type="AlphaFoldDB" id="X1DH62"/>
<feature type="non-terminal residue" evidence="1">
    <location>
        <position position="44"/>
    </location>
</feature>
<comment type="caution">
    <text evidence="1">The sequence shown here is derived from an EMBL/GenBank/DDBJ whole genome shotgun (WGS) entry which is preliminary data.</text>
</comment>
<gene>
    <name evidence="1" type="ORF">S01H4_67152</name>
</gene>
<name>X1DH62_9ZZZZ</name>
<feature type="non-terminal residue" evidence="1">
    <location>
        <position position="1"/>
    </location>
</feature>
<evidence type="ECO:0000313" key="1">
    <source>
        <dbReference type="EMBL" id="GAH20221.1"/>
    </source>
</evidence>